<comment type="caution">
    <text evidence="1">The sequence shown here is derived from an EMBL/GenBank/DDBJ whole genome shotgun (WGS) entry which is preliminary data.</text>
</comment>
<accession>A0A0G0HQR4</accession>
<name>A0A0G0HQR4_9BACT</name>
<gene>
    <name evidence="1" type="ORF">US65_C0053G0009</name>
</gene>
<dbReference type="EMBL" id="LBTU01000053">
    <property type="protein sequence ID" value="KKQ45493.1"/>
    <property type="molecule type" value="Genomic_DNA"/>
</dbReference>
<dbReference type="Proteomes" id="UP000034430">
    <property type="component" value="Unassembled WGS sequence"/>
</dbReference>
<organism evidence="1 2">
    <name type="scientific">Candidatus Yanofskybacteria bacterium GW2011_GWC2_37_9</name>
    <dbReference type="NCBI Taxonomy" id="1619028"/>
    <lineage>
        <taxon>Bacteria</taxon>
        <taxon>Candidatus Yanofskyibacteriota</taxon>
    </lineage>
</organism>
<evidence type="ECO:0000313" key="2">
    <source>
        <dbReference type="Proteomes" id="UP000034430"/>
    </source>
</evidence>
<protein>
    <submittedName>
        <fullName evidence="1">Uncharacterized protein</fullName>
    </submittedName>
</protein>
<sequence>MLSDIIKKSIAIIHNYNMFRIFNLKFGICLVFSVSYLVFSASVAHAALIIQAPKYIGLTNGLVGYWSFDGKDMAGNASYDRLKI</sequence>
<evidence type="ECO:0000313" key="1">
    <source>
        <dbReference type="EMBL" id="KKQ45493.1"/>
    </source>
</evidence>
<proteinExistence type="predicted"/>
<reference evidence="1 2" key="1">
    <citation type="journal article" date="2015" name="Nature">
        <title>rRNA introns, odd ribosomes, and small enigmatic genomes across a large radiation of phyla.</title>
        <authorList>
            <person name="Brown C.T."/>
            <person name="Hug L.A."/>
            <person name="Thomas B.C."/>
            <person name="Sharon I."/>
            <person name="Castelle C.J."/>
            <person name="Singh A."/>
            <person name="Wilkins M.J."/>
            <person name="Williams K.H."/>
            <person name="Banfield J.F."/>
        </authorList>
    </citation>
    <scope>NUCLEOTIDE SEQUENCE [LARGE SCALE GENOMIC DNA]</scope>
</reference>
<dbReference type="AlphaFoldDB" id="A0A0G0HQR4"/>